<dbReference type="Proteomes" id="UP000663873">
    <property type="component" value="Unassembled WGS sequence"/>
</dbReference>
<sequence>SDNELRLCGQKNTNDLLYASLKDLFLTTTFRQRSTSSTSGLSPYNPKHHHTIQFQRYHFDRLMLTLALKYLTCSTLTIRLTGLSHITNQIQQCLDYTQYRRHQSMAAAAAAAAAASCCSHANTTQEIFTVSESDGEDETSQKITNDVTSSSASSTDDNDEYSSHNHHERKLANWIIENKIIDYLFGPNLHTELLKQCLTILIFLASNNRLTVEHIDLIWSCVSLTHCSRHILDLLMNLGQKNLNIHLLNHLLQLIGRSDRSQYTESTLTLISILTKSYWSQLIRSSNTIMQNKKQQELTMKQKFHQRNSLNMQNILRKQKTLKRQQISPLKRIDRTKNVVMIRHR</sequence>
<keyword evidence="3" id="KW-1185">Reference proteome</keyword>
<evidence type="ECO:0000313" key="3">
    <source>
        <dbReference type="Proteomes" id="UP000663873"/>
    </source>
</evidence>
<organism evidence="2 3">
    <name type="scientific">Rotaria socialis</name>
    <dbReference type="NCBI Taxonomy" id="392032"/>
    <lineage>
        <taxon>Eukaryota</taxon>
        <taxon>Metazoa</taxon>
        <taxon>Spiralia</taxon>
        <taxon>Gnathifera</taxon>
        <taxon>Rotifera</taxon>
        <taxon>Eurotatoria</taxon>
        <taxon>Bdelloidea</taxon>
        <taxon>Philodinida</taxon>
        <taxon>Philodinidae</taxon>
        <taxon>Rotaria</taxon>
    </lineage>
</organism>
<evidence type="ECO:0000313" key="2">
    <source>
        <dbReference type="EMBL" id="CAF4706630.1"/>
    </source>
</evidence>
<comment type="caution">
    <text evidence="2">The sequence shown here is derived from an EMBL/GenBank/DDBJ whole genome shotgun (WGS) entry which is preliminary data.</text>
</comment>
<evidence type="ECO:0000256" key="1">
    <source>
        <dbReference type="SAM" id="MobiDB-lite"/>
    </source>
</evidence>
<feature type="compositionally biased region" description="Low complexity" evidence="1">
    <location>
        <begin position="144"/>
        <end position="155"/>
    </location>
</feature>
<feature type="region of interest" description="Disordered" evidence="1">
    <location>
        <begin position="130"/>
        <end position="164"/>
    </location>
</feature>
<dbReference type="EMBL" id="CAJOBP010035294">
    <property type="protein sequence ID" value="CAF4706630.1"/>
    <property type="molecule type" value="Genomic_DNA"/>
</dbReference>
<accession>A0A821IRD3</accession>
<gene>
    <name evidence="2" type="ORF">UJA718_LOCUS36516</name>
</gene>
<protein>
    <submittedName>
        <fullName evidence="2">Uncharacterized protein</fullName>
    </submittedName>
</protein>
<feature type="non-terminal residue" evidence="2">
    <location>
        <position position="1"/>
    </location>
</feature>
<reference evidence="2" key="1">
    <citation type="submission" date="2021-02" db="EMBL/GenBank/DDBJ databases">
        <authorList>
            <person name="Nowell W R."/>
        </authorList>
    </citation>
    <scope>NUCLEOTIDE SEQUENCE</scope>
</reference>
<feature type="non-terminal residue" evidence="2">
    <location>
        <position position="345"/>
    </location>
</feature>
<dbReference type="AlphaFoldDB" id="A0A821IRD3"/>
<proteinExistence type="predicted"/>
<name>A0A821IRD3_9BILA</name>